<organism evidence="2 3">
    <name type="scientific">Streptomyces fulvorobeus</name>
    <dbReference type="NCBI Taxonomy" id="284028"/>
    <lineage>
        <taxon>Bacteria</taxon>
        <taxon>Bacillati</taxon>
        <taxon>Actinomycetota</taxon>
        <taxon>Actinomycetes</taxon>
        <taxon>Kitasatosporales</taxon>
        <taxon>Streptomycetaceae</taxon>
        <taxon>Streptomyces</taxon>
    </lineage>
</organism>
<keyword evidence="3" id="KW-1185">Reference proteome</keyword>
<comment type="caution">
    <text evidence="2">The sequence shown here is derived from an EMBL/GenBank/DDBJ whole genome shotgun (WGS) entry which is preliminary data.</text>
</comment>
<feature type="region of interest" description="Disordered" evidence="1">
    <location>
        <begin position="1"/>
        <end position="22"/>
    </location>
</feature>
<reference evidence="2 3" key="1">
    <citation type="submission" date="2020-05" db="EMBL/GenBank/DDBJ databases">
        <title>Whole genome shotgun sequence of Streptomyces fulvorobeus NBRC 15897.</title>
        <authorList>
            <person name="Komaki H."/>
            <person name="Tamura T."/>
        </authorList>
    </citation>
    <scope>NUCLEOTIDE SEQUENCE [LARGE SCALE GENOMIC DNA]</scope>
    <source>
        <strain evidence="2 3">NBRC 15897</strain>
    </source>
</reference>
<accession>A0A7J0CFL1</accession>
<evidence type="ECO:0000256" key="1">
    <source>
        <dbReference type="SAM" id="MobiDB-lite"/>
    </source>
</evidence>
<gene>
    <name evidence="2" type="ORF">Sfulv_61030</name>
</gene>
<protein>
    <submittedName>
        <fullName evidence="2">Uncharacterized protein</fullName>
    </submittedName>
</protein>
<evidence type="ECO:0000313" key="2">
    <source>
        <dbReference type="EMBL" id="GFN01293.1"/>
    </source>
</evidence>
<sequence>MVPRACFPQDAPSVTPIPRKPQQAGNLAAQTVAQGAISVQWATKCVGSGPKERTGSAGGTQEPAGPWYFPRSGGFLRLLRLLPSAGVAVGGRLRPRRYLTKSSTTLGGQVPTLRTPME</sequence>
<dbReference type="Proteomes" id="UP000498980">
    <property type="component" value="Unassembled WGS sequence"/>
</dbReference>
<evidence type="ECO:0000313" key="3">
    <source>
        <dbReference type="Proteomes" id="UP000498980"/>
    </source>
</evidence>
<name>A0A7J0CFL1_9ACTN</name>
<dbReference type="EMBL" id="BLWC01000001">
    <property type="protein sequence ID" value="GFN01293.1"/>
    <property type="molecule type" value="Genomic_DNA"/>
</dbReference>
<feature type="region of interest" description="Disordered" evidence="1">
    <location>
        <begin position="99"/>
        <end position="118"/>
    </location>
</feature>
<dbReference type="AlphaFoldDB" id="A0A7J0CFL1"/>
<proteinExistence type="predicted"/>